<keyword evidence="2" id="KW-1185">Reference proteome</keyword>
<accession>A0ACB8VTG0</accession>
<reference evidence="1" key="1">
    <citation type="submission" date="2022-04" db="EMBL/GenBank/DDBJ databases">
        <title>Jade perch genome.</title>
        <authorList>
            <person name="Chao B."/>
        </authorList>
    </citation>
    <scope>NUCLEOTIDE SEQUENCE</scope>
    <source>
        <strain evidence="1">CB-2022</strain>
    </source>
</reference>
<proteinExistence type="predicted"/>
<sequence length="3107" mass="344281">MVLNMRRERKQHQPLIRDSEVECVSSFKFLGVHICDDTPHHPAGQEGSSAAVLPEETEEVWDVSEDSEDILFTAIIESILTSCITVWYGNSTAADCKRLQRAVRAAERIFWVPLSLYAGHLPPQSPEESLQHHQRPLPPPVLERKKKKMELQVENQSQSFNANTVRQPAKHLLGMGVDNFISLLVFALIFILGVIGNTMVITVLARSKTGQPRSTTNIFILNLSVADLSYLLFCVPFQSTIYMLPTWVLGAFICKFIHYFFTVSMLVSIFTLSAMSVDRYVAIVHARKSSSIRVGRHATVGVLLIWVLSLVMAAPVAHYQSIVERVDNNTFCWEVWPDHQRKVYVMCTFVFGYLLPLTLISVCYAKVLNHLHKKLKNVSKKSELSKRKTAQTVLVVVVVFCLSWLPHHIVHLWVEFGSFPLNQASFVFRMVAHCLAYSNSSVNPIIYAFLSENFRNSYKQVFWCRVPSKCPVNDTRELRSRMETAPSTNVSVTYKGHDSQINNGSVPEEITAEISSPPKNEMNCDFTSRSLLLSALRSPERSCRGPVHFITGPHRWEQRPFSHLHPEVKLTDQTHDSSISSGSISRRRLRVSLQGNPLCLGGPSRPRLSTGYPNRRAFSCITWSSSANGLLKGFMRDFFCSDGRDIQSIHSPSSSVSFGTKRSKSSQRTPNLNQLQRDVASVHKVKPRTSQKRMRPSEELRLETRGAHQPPLAYFTGPAPPDGSHSLLVDEPGGRQRAEPRRAHTHTHTPTMSRRKQAKPQQLRSDGEAERSTGAPRKHGVVEGMERDEANGGCHSSEETHICDKCCAEFFTWTELSEHQKVCTEDPLVLIVKDNEEMPVPEESPIGPSPVPSVASSDSSAAESTDAGFELGETLVNDNDSLDNLEEDREQDEAMELEHRPQNKYTTTSSPQPPDSAESTSPQMSAAGSYSMPSTNVTLEILHSTRVAVAQFSQGINNCGTGGKAASAAIPVILEHLLALQQQQVHQLQLIEQICSQVATMNRQPTQAALNPVSRSLSLAPNPFPSQGIIPPPILPLSGTVPSAINGQAAVSLSSVLEKSQSLPPQTVCGQSTFRDVTCTSASSENSAPSLSSCSNSVSTLLPAYTGSHTSSISCTQTLSSSSPLPLGQSGLLSSSSSLPFLPQSPPSSVIFPNPLASIAATANALDPLAALMKHRKGKLPNVSLFETKPSPEEPFFKHKCRFCAKVFGSDSALQIHLRSHTGERPFKCNICGNRFSTKGNLKVHFQRHKEKYPHVQMNPYPVPEYLDNVPTSSGIPYGMSIPPEKPVSSWLDSKPVVATLPATMGLPLSYHYFQGSEAHFSPVSESPQSNRETEASNILKTEGVHLPQNCLLRLRANPVTEATSTTTPSVTTTPEPITLASPVSDSPPLSLNSDETKIPAGGLLDSMQTSETSKLQQLVENIDKKITDPNQCVLCHRVLSCQSALKMHYRIHTGERPFKCKVCGRAFTTKGNLKAHIGVHRENPPVQVQHSCPICQKKFTNAVVLQQHIRMHMVGQIPDSTLADGLQEMDSDISVNERNFDSLSSNSNDLIDDMSMEDDNEEEEEEVETMEEGFNPIKPLISDSSSPLKSSAVVSSIAALENQMRMIDSTVSLNHSFGMKFLTNGFNDSSQPSVKCSLSEKRVENCSANSPSVSESSCSPRVSASPIRSNSDSMTIKSPAVSNNRPESQEPLAASVKREQSESPTSALAAAVAQELRGTQAGKPCVKEETPYSMSFQLTRERAAGQNIPSLVTSTSSGMIKTEVNGHSQPNNPSDGQHPPFSVHIPPAYAAMGSPGITSLLGPAPPRRTPKQHNCNACGKNFSSASALQIHERFTHTGEKPFVCSICGRAFTTKGNLKVHMGTHMWNNAPARRGRRLSVENPMALLGGEAVKFGEMFQKDLAARAMNVDPGFWNRYATAIANSLATKNNEISVIQNRGISQLHPLTAGMDRDASCPAKMADSIPLNPVRKSSKRIPYYNSARLSRYSLEDEPSNLDEMPLMMSEEGFENDESDYQTLPRARVNQRQRGLGWFLLGGWKVLCGSCCDCLAHICRRKKELKARTVWLGCPEKCEEKYPKNAIKNQKYNIFTFVPGVLYQQFKFFLNLYFLVVACSQFVPSLKIGYLYTYWAPLGFVLAVTMVREAVDEVRRYQRDKEMNSQLYSKLTVRGQPEMKTEGYHIVMLEVINLLEGKVQVKSSDIQVGDLIIVDKNQRIPADMIFLRTSEKNGACFIRTDQLDGETDWKLKVAVGCTQRLPAVGDLFSISAYVYAQKPQLDIHSFEGNFTREDTDPQIHESLSIENTLWASTVVASGTVIGVVIYTGKETRSVLNTSYAKNKVGLLDLELNRLTKALFLAQVVLSVVMVVLQGFVGPWFRNLFRFVVLFSYIIPISLRVNLDMGKSAYGWMIMRDENIPGTVVRTSTIPEELGRLVYLLTDKTGTLTQNEMVFKRLHLGTVSYGTDTMDEIQSHIIQSYAQVPSQPSSGSTSGSTPSQKTQSSGPKVRKSVSSRIHEAVKAIALCHNVTPVYESHASVNGETESAEADQDFSDDNRTYQASSPDEVELVRWTQSVGLTLVNRDLTSLQLKTPSGQILSFYILQIFPFTSESKRMGIIVREESTGDITFYMKGADVAMASIVQYNDWLEEECGNMAREGLRTLVVAKKSLSEEQYQDFENRYNQAKLSIHDRALKVAAVVESLEREMELLCLTGVEDQLQADVRPTLELLRNAGIKIWMLTGDKLETATCIAKSSHLVSRNQDIHVFRPVSNRGEAHLELNAFRRKHDCALVISGDSLEVCLRYYEHEFVELACQCPAVVCCRCSPTQKAQIVTLLQQHTANRTCAIGECDGGNDVSMIQAADCGIGIEGKEGKQASLAADFSITQFKHIGRLLMVHGRNSYKRSAALGQFVMHRGMIISTMQAVFSSVFYFASVPLYQGFLMVGYATIYTMFPVFSLVLDQDVKPEMALLYPELYKDLTKGRSLSFKTFLIWVLISVYQGGILMYGALVLFESEFVHVVAISFTALILTELLMVALTIRTWHWLMVVAEFFSLGCYLASLAFLNEYFDLSFITTWPFLWKVSAITLVSCLPLYIIKYLKRKFSPPSYSKLSS</sequence>
<name>A0ACB8VTG0_9TELE</name>
<evidence type="ECO:0000313" key="2">
    <source>
        <dbReference type="Proteomes" id="UP000831701"/>
    </source>
</evidence>
<gene>
    <name evidence="1" type="ORF">L3Q82_015198</name>
</gene>
<dbReference type="Proteomes" id="UP000831701">
    <property type="component" value="Chromosome 18"/>
</dbReference>
<protein>
    <submittedName>
        <fullName evidence="1">Uncharacterized protein</fullName>
    </submittedName>
</protein>
<evidence type="ECO:0000313" key="1">
    <source>
        <dbReference type="EMBL" id="KAI3358801.1"/>
    </source>
</evidence>
<organism evidence="1 2">
    <name type="scientific">Scortum barcoo</name>
    <name type="common">barcoo grunter</name>
    <dbReference type="NCBI Taxonomy" id="214431"/>
    <lineage>
        <taxon>Eukaryota</taxon>
        <taxon>Metazoa</taxon>
        <taxon>Chordata</taxon>
        <taxon>Craniata</taxon>
        <taxon>Vertebrata</taxon>
        <taxon>Euteleostomi</taxon>
        <taxon>Actinopterygii</taxon>
        <taxon>Neopterygii</taxon>
        <taxon>Teleostei</taxon>
        <taxon>Neoteleostei</taxon>
        <taxon>Acanthomorphata</taxon>
        <taxon>Eupercaria</taxon>
        <taxon>Centrarchiformes</taxon>
        <taxon>Terapontoidei</taxon>
        <taxon>Terapontidae</taxon>
        <taxon>Scortum</taxon>
    </lineage>
</organism>
<comment type="caution">
    <text evidence="1">The sequence shown here is derived from an EMBL/GenBank/DDBJ whole genome shotgun (WGS) entry which is preliminary data.</text>
</comment>
<dbReference type="EMBL" id="CM041548">
    <property type="protein sequence ID" value="KAI3358801.1"/>
    <property type="molecule type" value="Genomic_DNA"/>
</dbReference>